<evidence type="ECO:0000256" key="1">
    <source>
        <dbReference type="SAM" id="MobiDB-lite"/>
    </source>
</evidence>
<evidence type="ECO:0000313" key="3">
    <source>
        <dbReference type="Proteomes" id="UP001524383"/>
    </source>
</evidence>
<keyword evidence="3" id="KW-1185">Reference proteome</keyword>
<gene>
    <name evidence="2" type="ORF">FTO68_10645</name>
</gene>
<reference evidence="2 3" key="1">
    <citation type="submission" date="2019-08" db="EMBL/GenBank/DDBJ databases">
        <authorList>
            <person name="Chen S.-C."/>
            <person name="Lai M.-C."/>
            <person name="You Y.-T."/>
        </authorList>
    </citation>
    <scope>NUCLEOTIDE SEQUENCE [LARGE SCALE GENOMIC DNA]</scope>
    <source>
        <strain evidence="2 3">P2F9704a</strain>
    </source>
</reference>
<dbReference type="Proteomes" id="UP001524383">
    <property type="component" value="Unassembled WGS sequence"/>
</dbReference>
<accession>A0ABD4TQ67</accession>
<dbReference type="EMBL" id="VOTZ01000030">
    <property type="protein sequence ID" value="MCQ1539435.1"/>
    <property type="molecule type" value="Genomic_DNA"/>
</dbReference>
<proteinExistence type="predicted"/>
<sequence length="63" mass="7114">MSRILIKDDKNLSTGAGVEGRRQKKRVDTDINSDRGKEKKSRSFGSLKFDTQKNADIFESGPR</sequence>
<feature type="compositionally biased region" description="Basic and acidic residues" evidence="1">
    <location>
        <begin position="26"/>
        <end position="37"/>
    </location>
</feature>
<feature type="region of interest" description="Disordered" evidence="1">
    <location>
        <begin position="1"/>
        <end position="63"/>
    </location>
</feature>
<organism evidence="2 3">
    <name type="scientific">Methanocalculus taiwanensis</name>
    <dbReference type="NCBI Taxonomy" id="106207"/>
    <lineage>
        <taxon>Archaea</taxon>
        <taxon>Methanobacteriati</taxon>
        <taxon>Methanobacteriota</taxon>
        <taxon>Stenosarchaea group</taxon>
        <taxon>Methanomicrobia</taxon>
        <taxon>Methanomicrobiales</taxon>
        <taxon>Methanocalculaceae</taxon>
        <taxon>Methanocalculus</taxon>
    </lineage>
</organism>
<dbReference type="RefSeq" id="WP_255333403.1">
    <property type="nucleotide sequence ID" value="NZ_VOTZ01000030.1"/>
</dbReference>
<dbReference type="AlphaFoldDB" id="A0ABD4TQ67"/>
<comment type="caution">
    <text evidence="2">The sequence shown here is derived from an EMBL/GenBank/DDBJ whole genome shotgun (WGS) entry which is preliminary data.</text>
</comment>
<name>A0ABD4TQ67_9EURY</name>
<feature type="compositionally biased region" description="Basic and acidic residues" evidence="1">
    <location>
        <begin position="1"/>
        <end position="11"/>
    </location>
</feature>
<evidence type="ECO:0000313" key="2">
    <source>
        <dbReference type="EMBL" id="MCQ1539435.1"/>
    </source>
</evidence>
<protein>
    <submittedName>
        <fullName evidence="2">Uncharacterized protein</fullName>
    </submittedName>
</protein>